<keyword evidence="2" id="KW-1185">Reference proteome</keyword>
<evidence type="ECO:0000313" key="2">
    <source>
        <dbReference type="Proteomes" id="UP001060085"/>
    </source>
</evidence>
<name>A0ACC0A6V8_CATRO</name>
<protein>
    <submittedName>
        <fullName evidence="1">Uncharacterized protein</fullName>
    </submittedName>
</protein>
<gene>
    <name evidence="1" type="ORF">M9H77_24778</name>
</gene>
<accession>A0ACC0A6V8</accession>
<evidence type="ECO:0000313" key="1">
    <source>
        <dbReference type="EMBL" id="KAI5655985.1"/>
    </source>
</evidence>
<comment type="caution">
    <text evidence="1">The sequence shown here is derived from an EMBL/GenBank/DDBJ whole genome shotgun (WGS) entry which is preliminary data.</text>
</comment>
<sequence length="1261" mass="142668">MSVYMLVLANANLFLKDELEPERAKRYFSWSIVGGEFFKKMWNVKKPSFLVDFDPSSSSESLKIPPKYAKHIDGTTLGIAFLLGPSGNTWHANLVRQDGDFFFQDGWAAFVKDHSLESGDSLVFRYNGSLHFTVQIFDQTSCEKETAFCSECSQDLSNSDNHIVKKRARENSTLLDCIIEGIPKRTRSAQHRDLGNKNGCLEEAGSLDERTQGKILYAENNRSSALKSIVTVAVPSEENVAFESPEWFNIEHLLDLFSKCAMLDWATSNVKISYLNHKRSASCSDSSIAVCPFLKVIENASCFLNVLSVYRLSYMMNVPYQFATAHLPNCKVKIVLHNLKGESWIVNSIPTTRVQTSHTFCGGWLSFVRDNNINMGDICIFELVHKCELQVHIIRVTKEGMEDCNEKGIHKTKVDGSCSAVKKISRRKSKKINVKSSNDSLQWLTKVDKKGHGHDRVKFGSALKSSPISSQSISRELVIWEPGSEGRLGSHTKGCVSMKSAPEEKVAAQSFVSSFPHFVRIMKKFNVSGSYTLTKAPLEKSRDLVFITLCSLFCQKIELKRIMGDDCGGCRKWEEDIYWSRFQTVQFFQTLPSGYHQQLAVPQKFANNLREKLAGVVSLKGPSGTLWNVEVIAGDTLVFKGGWKEFVEDHSLEENDVLIFKYSGESRFDVLMFDKESCCEKESSYFVKRCGHTTDVNTGCKNKGTSSECFEVANESSHGAVDFVPSKRPRSNAAMTSKPTEQCPQADKIQSSGKRTTAYPLQMTSNRRPVTMQEKEKALQMAHSASSEGSFLVIMQPSHVYKTFYMSIPIDWIKKYLPVKTRMVTLRFEERNWLVTFHRRFSNNNGGFTVGWKKFVLDNFLEESDVCLFKPASKTPEAMVMDVSIFRVVKELEITEAEKWKTMIAGLARKGWKICTGLTSNMFNSFRFYLGSIVSNFQFSDNNFDELQAIPEKFTSNVRGTIGGIVTIRGPSGTIWNVGLTRDNNGTLFFKYGWKEFVEDHCLQENEILVFKYKGDSSFDVLIFDHKSFCEKEACYFVKKCRHGELGNSSKSKANGIESFEVADGPQEEVECTPHAKKSFEAANGPLQDHKSPPTINVLRSPVERKIQRKTKNKSIKRSFLHSLELVSHRRPVTEEEKEKALRMAVAASSEDSLITVMQAAQVYEKFYMTIPAKWTKDHLNDKSQEIMLCVGERKWFVTFAHRVYGGLLTGGWKKFATDNFLEEFDVCLFDIITGTDYAGVVLDVNIFRVVEDVIPPSQVK</sequence>
<organism evidence="1 2">
    <name type="scientific">Catharanthus roseus</name>
    <name type="common">Madagascar periwinkle</name>
    <name type="synonym">Vinca rosea</name>
    <dbReference type="NCBI Taxonomy" id="4058"/>
    <lineage>
        <taxon>Eukaryota</taxon>
        <taxon>Viridiplantae</taxon>
        <taxon>Streptophyta</taxon>
        <taxon>Embryophyta</taxon>
        <taxon>Tracheophyta</taxon>
        <taxon>Spermatophyta</taxon>
        <taxon>Magnoliopsida</taxon>
        <taxon>eudicotyledons</taxon>
        <taxon>Gunneridae</taxon>
        <taxon>Pentapetalae</taxon>
        <taxon>asterids</taxon>
        <taxon>lamiids</taxon>
        <taxon>Gentianales</taxon>
        <taxon>Apocynaceae</taxon>
        <taxon>Rauvolfioideae</taxon>
        <taxon>Vinceae</taxon>
        <taxon>Catharanthinae</taxon>
        <taxon>Catharanthus</taxon>
    </lineage>
</organism>
<proteinExistence type="predicted"/>
<dbReference type="EMBL" id="CM044706">
    <property type="protein sequence ID" value="KAI5655985.1"/>
    <property type="molecule type" value="Genomic_DNA"/>
</dbReference>
<reference evidence="2" key="1">
    <citation type="journal article" date="2023" name="Nat. Plants">
        <title>Single-cell RNA sequencing provides a high-resolution roadmap for understanding the multicellular compartmentation of specialized metabolism.</title>
        <authorList>
            <person name="Sun S."/>
            <person name="Shen X."/>
            <person name="Li Y."/>
            <person name="Li Y."/>
            <person name="Wang S."/>
            <person name="Li R."/>
            <person name="Zhang H."/>
            <person name="Shen G."/>
            <person name="Guo B."/>
            <person name="Wei J."/>
            <person name="Xu J."/>
            <person name="St-Pierre B."/>
            <person name="Chen S."/>
            <person name="Sun C."/>
        </authorList>
    </citation>
    <scope>NUCLEOTIDE SEQUENCE [LARGE SCALE GENOMIC DNA]</scope>
</reference>
<dbReference type="Proteomes" id="UP001060085">
    <property type="component" value="Linkage Group LG06"/>
</dbReference>